<feature type="compositionally biased region" description="Polar residues" evidence="1">
    <location>
        <begin position="71"/>
        <end position="84"/>
    </location>
</feature>
<dbReference type="Pfam" id="PF04606">
    <property type="entry name" value="Ogr_Delta"/>
    <property type="match status" value="1"/>
</dbReference>
<protein>
    <submittedName>
        <fullName evidence="3">Ogr/Delta-like zinc finger family protein</fullName>
    </submittedName>
</protein>
<dbReference type="InterPro" id="IPR007684">
    <property type="entry name" value="Znf_Ogr/Delta"/>
</dbReference>
<keyword evidence="4" id="KW-1185">Reference proteome</keyword>
<evidence type="ECO:0000313" key="3">
    <source>
        <dbReference type="EMBL" id="MEO3714032.1"/>
    </source>
</evidence>
<reference evidence="3 4" key="1">
    <citation type="submission" date="2024-05" db="EMBL/GenBank/DDBJ databases">
        <title>Roseateles sp. 2.12 16S ribosomal RNA gene Genome sequencing and assembly.</title>
        <authorList>
            <person name="Woo H."/>
        </authorList>
    </citation>
    <scope>NUCLEOTIDE SEQUENCE [LARGE SCALE GENOMIC DNA]</scope>
    <source>
        <strain evidence="3 4">2.12</strain>
    </source>
</reference>
<gene>
    <name evidence="3" type="ORF">ABDJ40_14800</name>
</gene>
<accession>A0ABV0GG81</accession>
<feature type="region of interest" description="Disordered" evidence="1">
    <location>
        <begin position="65"/>
        <end position="84"/>
    </location>
</feature>
<name>A0ABV0GG81_9BURK</name>
<dbReference type="Proteomes" id="UP001462640">
    <property type="component" value="Unassembled WGS sequence"/>
</dbReference>
<comment type="caution">
    <text evidence="3">The sequence shown here is derived from an EMBL/GenBank/DDBJ whole genome shotgun (WGS) entry which is preliminary data.</text>
</comment>
<dbReference type="RefSeq" id="WP_347610975.1">
    <property type="nucleotide sequence ID" value="NZ_JBDPZC010000006.1"/>
</dbReference>
<evidence type="ECO:0000256" key="1">
    <source>
        <dbReference type="SAM" id="MobiDB-lite"/>
    </source>
</evidence>
<proteinExistence type="predicted"/>
<feature type="domain" description="Zinc finger Ogr/Delta-type" evidence="2">
    <location>
        <begin position="7"/>
        <end position="53"/>
    </location>
</feature>
<organism evidence="3 4">
    <name type="scientific">Roseateles flavus</name>
    <dbReference type="NCBI Taxonomy" id="3149041"/>
    <lineage>
        <taxon>Bacteria</taxon>
        <taxon>Pseudomonadati</taxon>
        <taxon>Pseudomonadota</taxon>
        <taxon>Betaproteobacteria</taxon>
        <taxon>Burkholderiales</taxon>
        <taxon>Sphaerotilaceae</taxon>
        <taxon>Roseateles</taxon>
    </lineage>
</organism>
<evidence type="ECO:0000259" key="2">
    <source>
        <dbReference type="Pfam" id="PF04606"/>
    </source>
</evidence>
<dbReference type="EMBL" id="JBDPZC010000006">
    <property type="protein sequence ID" value="MEO3714032.1"/>
    <property type="molecule type" value="Genomic_DNA"/>
</dbReference>
<evidence type="ECO:0000313" key="4">
    <source>
        <dbReference type="Proteomes" id="UP001462640"/>
    </source>
</evidence>
<sequence>MRCNTIRCAHCDSSATIRTSRQMTPTCRELYFQCQNVECGHTFSAVLEVTRTIVPSQTPNPAVYIPMSPRKAQQPSQEAVSAPN</sequence>